<dbReference type="Pfam" id="PF07715">
    <property type="entry name" value="Plug"/>
    <property type="match status" value="1"/>
</dbReference>
<keyword evidence="3" id="KW-0812">Transmembrane</keyword>
<evidence type="ECO:0000256" key="4">
    <source>
        <dbReference type="ARBA" id="ARBA00022729"/>
    </source>
</evidence>
<reference evidence="11" key="1">
    <citation type="submission" date="2018-06" db="EMBL/GenBank/DDBJ databases">
        <authorList>
            <person name="Zhirakovskaya E."/>
        </authorList>
    </citation>
    <scope>NUCLEOTIDE SEQUENCE</scope>
</reference>
<evidence type="ECO:0000313" key="11">
    <source>
        <dbReference type="EMBL" id="VAW70584.1"/>
    </source>
</evidence>
<evidence type="ECO:0000259" key="9">
    <source>
        <dbReference type="Pfam" id="PF00593"/>
    </source>
</evidence>
<evidence type="ECO:0000256" key="3">
    <source>
        <dbReference type="ARBA" id="ARBA00022692"/>
    </source>
</evidence>
<keyword evidence="6" id="KW-0798">TonB box</keyword>
<organism evidence="11">
    <name type="scientific">hydrothermal vent metagenome</name>
    <dbReference type="NCBI Taxonomy" id="652676"/>
    <lineage>
        <taxon>unclassified sequences</taxon>
        <taxon>metagenomes</taxon>
        <taxon>ecological metagenomes</taxon>
    </lineage>
</organism>
<sequence>MYKRITKIVLTHSVCLIGLISSSSLFADNDTLDEVIVTANRYSQTVDESLSSTTVITRADIEKSSALDLPSLLSHVAGFDLRSSGAYGKTTSTFVRGTNSDHLLTLVDGVKLYSATLGSTSFQHIPLEQIERIEIVRGPRSSVYGSEAIGGVIQIFTRKDSKRSSATINAGRGSNNSKEFSVGFSGVTENARINLNARRFSTDGIDAIVHTTANDNDGYDNDSVSAGIDYRFNQALSLKSSFMNAQGSTQFDNCFNPDPNLVFPDSLSDDCSSDFVQQTFSNTLRITPDGIWDGQLQLGTSRDLNDNFWESAPNGTFETNRYDASFINNLQLSENQLLVIGLDSAIDSVDATPYLATVPDSRYNTGLFAAWNASSSILNIELNARTDDNEQFNRHNTGSIALGLKISNSINTFISYGSAFKAPTFNELYFPFFGTDTLKPEESTSLEIGLRAKHDTGNWSLNIYQTNIDNLIAFDTTTFFANNINRSQITGAEFTSSLQLAQWNINTSLSYTDPINKSASNKGRQLVARSKGILSLAANYHIGSYNMGASLLAQSKRFQSTDNTRSTAGYAVIDLTSEYDFSPRFKLSVKLNNIFDREYAVNQTFGGNNYNTLGRNAFVNLIYKM</sequence>
<evidence type="ECO:0000256" key="1">
    <source>
        <dbReference type="ARBA" id="ARBA00004571"/>
    </source>
</evidence>
<dbReference type="InterPro" id="IPR012910">
    <property type="entry name" value="Plug_dom"/>
</dbReference>
<dbReference type="CDD" id="cd01347">
    <property type="entry name" value="ligand_gated_channel"/>
    <property type="match status" value="1"/>
</dbReference>
<dbReference type="SUPFAM" id="SSF56935">
    <property type="entry name" value="Porins"/>
    <property type="match status" value="1"/>
</dbReference>
<accession>A0A3B0YNX8</accession>
<dbReference type="GO" id="GO:0006811">
    <property type="term" value="P:monoatomic ion transport"/>
    <property type="evidence" value="ECO:0007669"/>
    <property type="project" value="UniProtKB-KW"/>
</dbReference>
<dbReference type="Gene3D" id="2.40.170.20">
    <property type="entry name" value="TonB-dependent receptor, beta-barrel domain"/>
    <property type="match status" value="1"/>
</dbReference>
<keyword evidence="8" id="KW-0998">Cell outer membrane</keyword>
<name>A0A3B0YNX8_9ZZZZ</name>
<keyword evidence="4" id="KW-0732">Signal</keyword>
<evidence type="ECO:0000256" key="5">
    <source>
        <dbReference type="ARBA" id="ARBA00023065"/>
    </source>
</evidence>
<comment type="subcellular location">
    <subcellularLocation>
        <location evidence="1">Cell outer membrane</location>
        <topology evidence="1">Multi-pass membrane protein</topology>
    </subcellularLocation>
</comment>
<keyword evidence="5" id="KW-0406">Ion transport</keyword>
<dbReference type="InterPro" id="IPR000531">
    <property type="entry name" value="Beta-barrel_TonB"/>
</dbReference>
<evidence type="ECO:0000256" key="8">
    <source>
        <dbReference type="ARBA" id="ARBA00023237"/>
    </source>
</evidence>
<evidence type="ECO:0000256" key="6">
    <source>
        <dbReference type="ARBA" id="ARBA00023077"/>
    </source>
</evidence>
<feature type="domain" description="TonB-dependent receptor plug" evidence="10">
    <location>
        <begin position="47"/>
        <end position="152"/>
    </location>
</feature>
<dbReference type="InterPro" id="IPR037066">
    <property type="entry name" value="Plug_dom_sf"/>
</dbReference>
<evidence type="ECO:0000256" key="7">
    <source>
        <dbReference type="ARBA" id="ARBA00023136"/>
    </source>
</evidence>
<keyword evidence="11" id="KW-0675">Receptor</keyword>
<dbReference type="InterPro" id="IPR036942">
    <property type="entry name" value="Beta-barrel_TonB_sf"/>
</dbReference>
<dbReference type="Pfam" id="PF00593">
    <property type="entry name" value="TonB_dep_Rec_b-barrel"/>
    <property type="match status" value="1"/>
</dbReference>
<keyword evidence="2" id="KW-0813">Transport</keyword>
<keyword evidence="7" id="KW-0472">Membrane</keyword>
<dbReference type="PANTHER" id="PTHR30069">
    <property type="entry name" value="TONB-DEPENDENT OUTER MEMBRANE RECEPTOR"/>
    <property type="match status" value="1"/>
</dbReference>
<dbReference type="AlphaFoldDB" id="A0A3B0YNX8"/>
<dbReference type="InterPro" id="IPR039426">
    <property type="entry name" value="TonB-dep_rcpt-like"/>
</dbReference>
<protein>
    <submittedName>
        <fullName evidence="11">Outer membrane vitamin B12 receptor BtuB</fullName>
    </submittedName>
</protein>
<dbReference type="GO" id="GO:0015889">
    <property type="term" value="P:cobalamin transport"/>
    <property type="evidence" value="ECO:0007669"/>
    <property type="project" value="TreeGrafter"/>
</dbReference>
<dbReference type="PROSITE" id="PS52016">
    <property type="entry name" value="TONB_DEPENDENT_REC_3"/>
    <property type="match status" value="1"/>
</dbReference>
<evidence type="ECO:0000259" key="10">
    <source>
        <dbReference type="Pfam" id="PF07715"/>
    </source>
</evidence>
<dbReference type="PANTHER" id="PTHR30069:SF53">
    <property type="entry name" value="COLICIN I RECEPTOR-RELATED"/>
    <property type="match status" value="1"/>
</dbReference>
<evidence type="ECO:0000256" key="2">
    <source>
        <dbReference type="ARBA" id="ARBA00022448"/>
    </source>
</evidence>
<proteinExistence type="predicted"/>
<dbReference type="GO" id="GO:0009279">
    <property type="term" value="C:cell outer membrane"/>
    <property type="evidence" value="ECO:0007669"/>
    <property type="project" value="UniProtKB-SubCell"/>
</dbReference>
<dbReference type="EMBL" id="UOFJ01000532">
    <property type="protein sequence ID" value="VAW70584.1"/>
    <property type="molecule type" value="Genomic_DNA"/>
</dbReference>
<gene>
    <name evidence="11" type="ORF">MNBD_GAMMA10-1272</name>
</gene>
<feature type="domain" description="TonB-dependent receptor-like beta-barrel" evidence="9">
    <location>
        <begin position="174"/>
        <end position="594"/>
    </location>
</feature>
<dbReference type="Gene3D" id="2.170.130.10">
    <property type="entry name" value="TonB-dependent receptor, plug domain"/>
    <property type="match status" value="1"/>
</dbReference>